<accession>A0A397G6A0</accession>
<dbReference type="InterPro" id="IPR011009">
    <property type="entry name" value="Kinase-like_dom_sf"/>
</dbReference>
<dbReference type="PANTHER" id="PTHR44329">
    <property type="entry name" value="SERINE/THREONINE-PROTEIN KINASE TNNI3K-RELATED"/>
    <property type="match status" value="1"/>
</dbReference>
<dbReference type="InterPro" id="IPR000719">
    <property type="entry name" value="Prot_kinase_dom"/>
</dbReference>
<feature type="domain" description="Protein kinase" evidence="1">
    <location>
        <begin position="66"/>
        <end position="343"/>
    </location>
</feature>
<evidence type="ECO:0000313" key="2">
    <source>
        <dbReference type="EMBL" id="RHZ45374.1"/>
    </source>
</evidence>
<dbReference type="Gene3D" id="1.10.510.10">
    <property type="entry name" value="Transferase(Phosphotransferase) domain 1"/>
    <property type="match status" value="1"/>
</dbReference>
<evidence type="ECO:0000259" key="1">
    <source>
        <dbReference type="PROSITE" id="PS50011"/>
    </source>
</evidence>
<dbReference type="InterPro" id="IPR001245">
    <property type="entry name" value="Ser-Thr/Tyr_kinase_cat_dom"/>
</dbReference>
<dbReference type="SUPFAM" id="SSF56112">
    <property type="entry name" value="Protein kinase-like (PK-like)"/>
    <property type="match status" value="1"/>
</dbReference>
<proteinExistence type="predicted"/>
<keyword evidence="3" id="KW-1185">Reference proteome</keyword>
<dbReference type="OrthoDB" id="2378341at2759"/>
<name>A0A397G6A0_9GLOM</name>
<dbReference type="PROSITE" id="PS50011">
    <property type="entry name" value="PROTEIN_KINASE_DOM"/>
    <property type="match status" value="1"/>
</dbReference>
<organism evidence="2 3">
    <name type="scientific">Diversispora epigaea</name>
    <dbReference type="NCBI Taxonomy" id="1348612"/>
    <lineage>
        <taxon>Eukaryota</taxon>
        <taxon>Fungi</taxon>
        <taxon>Fungi incertae sedis</taxon>
        <taxon>Mucoromycota</taxon>
        <taxon>Glomeromycotina</taxon>
        <taxon>Glomeromycetes</taxon>
        <taxon>Diversisporales</taxon>
        <taxon>Diversisporaceae</taxon>
        <taxon>Diversispora</taxon>
    </lineage>
</organism>
<protein>
    <recommendedName>
        <fullName evidence="1">Protein kinase domain-containing protein</fullName>
    </recommendedName>
</protein>
<dbReference type="Proteomes" id="UP000266861">
    <property type="component" value="Unassembled WGS sequence"/>
</dbReference>
<dbReference type="STRING" id="1348612.A0A397G6A0"/>
<gene>
    <name evidence="2" type="ORF">Glove_680g80</name>
</gene>
<dbReference type="AlphaFoldDB" id="A0A397G6A0"/>
<dbReference type="InterPro" id="IPR051681">
    <property type="entry name" value="Ser/Thr_Kinases-Pseudokinases"/>
</dbReference>
<reference evidence="2 3" key="1">
    <citation type="submission" date="2018-08" db="EMBL/GenBank/DDBJ databases">
        <title>Genome and evolution of the arbuscular mycorrhizal fungus Diversispora epigaea (formerly Glomus versiforme) and its bacterial endosymbionts.</title>
        <authorList>
            <person name="Sun X."/>
            <person name="Fei Z."/>
            <person name="Harrison M."/>
        </authorList>
    </citation>
    <scope>NUCLEOTIDE SEQUENCE [LARGE SCALE GENOMIC DNA]</scope>
    <source>
        <strain evidence="2 3">IT104</strain>
    </source>
</reference>
<dbReference type="Pfam" id="PF07714">
    <property type="entry name" value="PK_Tyr_Ser-Thr"/>
    <property type="match status" value="1"/>
</dbReference>
<dbReference type="PRINTS" id="PR00109">
    <property type="entry name" value="TYRKINASE"/>
</dbReference>
<evidence type="ECO:0000313" key="3">
    <source>
        <dbReference type="Proteomes" id="UP000266861"/>
    </source>
</evidence>
<comment type="caution">
    <text evidence="2">The sequence shown here is derived from an EMBL/GenBank/DDBJ whole genome shotgun (WGS) entry which is preliminary data.</text>
</comment>
<dbReference type="GO" id="GO:0004674">
    <property type="term" value="F:protein serine/threonine kinase activity"/>
    <property type="evidence" value="ECO:0007669"/>
    <property type="project" value="TreeGrafter"/>
</dbReference>
<dbReference type="GO" id="GO:0005524">
    <property type="term" value="F:ATP binding"/>
    <property type="evidence" value="ECO:0007669"/>
    <property type="project" value="InterPro"/>
</dbReference>
<dbReference type="EMBL" id="PQFF01000549">
    <property type="protein sequence ID" value="RHZ45374.1"/>
    <property type="molecule type" value="Genomic_DNA"/>
</dbReference>
<sequence>MEYFCPECNKLLFDREWCTDCNAKRFREEFKNWSSGNSSVDELIQNTQLTANVTFEKLEWIPYNEFTEVEFLSKGGFGTVYKAFWEKGYIRYFDIEEGIWRRMPNEDVVLKSLNYSKDVTSEFFDEISYQLKTSAANDGFMIPIYGVTQHPDTEDYVMVMAYSNKGSLRNYLNENYYELDLETKISLSFQIASSLNEIHKLGFVHCDFHSGNVVLFELSGTLLTLITDFGLCKSVHQTSKNTIEGVIPYIAPEVLTGQKYSQASDIYSFGIMMNEIVTGLPPYYNVSHDSKLTLQIVYKNLRPKIDTENTPRNFIQLIEKCWDKNPKNRPTAKEMYDILASYVKNKITGKVEIWDQVKEIEKNSQKKTGFLEYDFHKEAFYTSRVVETLDDDLDFDDENTRDDDIIELDF</sequence>